<feature type="region of interest" description="Disordered" evidence="1">
    <location>
        <begin position="97"/>
        <end position="218"/>
    </location>
</feature>
<protein>
    <recommendedName>
        <fullName evidence="4">Histone protein</fullName>
    </recommendedName>
</protein>
<feature type="compositionally biased region" description="Acidic residues" evidence="1">
    <location>
        <begin position="102"/>
        <end position="134"/>
    </location>
</feature>
<dbReference type="EMBL" id="JAVRER010000035">
    <property type="protein sequence ID" value="MDT0417957.1"/>
    <property type="molecule type" value="Genomic_DNA"/>
</dbReference>
<proteinExistence type="predicted"/>
<accession>A0ABD5E9T2</accession>
<evidence type="ECO:0000256" key="1">
    <source>
        <dbReference type="SAM" id="MobiDB-lite"/>
    </source>
</evidence>
<name>A0ABD5E9T2_9ACTN</name>
<gene>
    <name evidence="2" type="ORF">RM574_20955</name>
</gene>
<dbReference type="RefSeq" id="WP_311677379.1">
    <property type="nucleotide sequence ID" value="NZ_JAVRER010000035.1"/>
</dbReference>
<organism evidence="2 3">
    <name type="scientific">Streptomyces evansiae</name>
    <dbReference type="NCBI Taxonomy" id="3075535"/>
    <lineage>
        <taxon>Bacteria</taxon>
        <taxon>Bacillati</taxon>
        <taxon>Actinomycetota</taxon>
        <taxon>Actinomycetes</taxon>
        <taxon>Kitasatosporales</taxon>
        <taxon>Streptomycetaceae</taxon>
        <taxon>Streptomyces</taxon>
    </lineage>
</organism>
<evidence type="ECO:0008006" key="4">
    <source>
        <dbReference type="Google" id="ProtNLM"/>
    </source>
</evidence>
<dbReference type="AlphaFoldDB" id="A0ABD5E9T2"/>
<dbReference type="Proteomes" id="UP001183607">
    <property type="component" value="Unassembled WGS sequence"/>
</dbReference>
<evidence type="ECO:0000313" key="2">
    <source>
        <dbReference type="EMBL" id="MDT0417957.1"/>
    </source>
</evidence>
<feature type="compositionally biased region" description="Basic residues" evidence="1">
    <location>
        <begin position="193"/>
        <end position="218"/>
    </location>
</feature>
<comment type="caution">
    <text evidence="2">The sequence shown here is derived from an EMBL/GenBank/DDBJ whole genome shotgun (WGS) entry which is preliminary data.</text>
</comment>
<feature type="compositionally biased region" description="Basic residues" evidence="1">
    <location>
        <begin position="139"/>
        <end position="162"/>
    </location>
</feature>
<sequence length="218" mass="23425">MDDSDKLVLGTALVGGYLLGRTRKARLALVVASCLAGKRLNLTPQDLLTAAVRKLRETPQFAELSDQMREELLTAGRTAADRRLSALADTLAARTASLLEPPQEDTGEEEEPEEGGEEPRDEEEPEEAEEAEEEPAPRRPSRHRRPAKKAAAKKAPAKKTAAKRPPANNPGARKAAALRGKPTSRKEGAAKKAPAKKAAKRTTKSTAKRSASRGGRGR</sequence>
<reference evidence="3" key="1">
    <citation type="submission" date="2023-07" db="EMBL/GenBank/DDBJ databases">
        <title>30 novel species of actinomycetes from the DSMZ collection.</title>
        <authorList>
            <person name="Nouioui I."/>
        </authorList>
    </citation>
    <scope>NUCLEOTIDE SEQUENCE [LARGE SCALE GENOMIC DNA]</scope>
    <source>
        <strain evidence="3">DSM 41982</strain>
    </source>
</reference>
<evidence type="ECO:0000313" key="3">
    <source>
        <dbReference type="Proteomes" id="UP001183607"/>
    </source>
</evidence>